<evidence type="ECO:0000259" key="11">
    <source>
        <dbReference type="Pfam" id="PF08544"/>
    </source>
</evidence>
<keyword evidence="4 9" id="KW-0808">Transferase</keyword>
<dbReference type="SUPFAM" id="SSF54211">
    <property type="entry name" value="Ribosomal protein S5 domain 2-like"/>
    <property type="match status" value="1"/>
</dbReference>
<keyword evidence="13" id="KW-1185">Reference proteome</keyword>
<evidence type="ECO:0000256" key="4">
    <source>
        <dbReference type="ARBA" id="ARBA00022679"/>
    </source>
</evidence>
<protein>
    <recommendedName>
        <fullName evidence="3 9">4-diphosphocytidyl-2-C-methyl-D-erythritol kinase</fullName>
        <shortName evidence="9">CMK</shortName>
        <ecNumber evidence="2 9">2.7.1.148</ecNumber>
    </recommendedName>
    <alternativeName>
        <fullName evidence="8 9">4-(cytidine-5'-diphospho)-2-C-methyl-D-erythritol kinase</fullName>
    </alternativeName>
</protein>
<dbReference type="AlphaFoldDB" id="A0A1H3ESF9"/>
<dbReference type="EMBL" id="FNPD01000003">
    <property type="protein sequence ID" value="SDX81681.1"/>
    <property type="molecule type" value="Genomic_DNA"/>
</dbReference>
<reference evidence="13" key="1">
    <citation type="submission" date="2016-10" db="EMBL/GenBank/DDBJ databases">
        <authorList>
            <person name="Varghese N."/>
            <person name="Submissions S."/>
        </authorList>
    </citation>
    <scope>NUCLEOTIDE SEQUENCE [LARGE SCALE GENOMIC DNA]</scope>
    <source>
        <strain evidence="13">DSM 13490</strain>
    </source>
</reference>
<comment type="similarity">
    <text evidence="1 9">Belongs to the GHMP kinase family. IspE subfamily.</text>
</comment>
<dbReference type="GO" id="GO:0019288">
    <property type="term" value="P:isopentenyl diphosphate biosynthetic process, methylerythritol 4-phosphate pathway"/>
    <property type="evidence" value="ECO:0007669"/>
    <property type="project" value="UniProtKB-UniRule"/>
</dbReference>
<dbReference type="Pfam" id="PF08544">
    <property type="entry name" value="GHMP_kinases_C"/>
    <property type="match status" value="1"/>
</dbReference>
<gene>
    <name evidence="9" type="primary">ispE</name>
    <name evidence="12" type="ORF">SAMN03080603_00783</name>
</gene>
<dbReference type="InterPro" id="IPR004424">
    <property type="entry name" value="IspE"/>
</dbReference>
<dbReference type="UniPathway" id="UPA00056">
    <property type="reaction ID" value="UER00094"/>
</dbReference>
<dbReference type="HAMAP" id="MF_00061">
    <property type="entry name" value="IspE"/>
    <property type="match status" value="1"/>
</dbReference>
<dbReference type="Proteomes" id="UP000199266">
    <property type="component" value="Unassembled WGS sequence"/>
</dbReference>
<sequence>MIYIPSYIKINLTLRVFVPRDDGYHEISTLFHKLGPIEWLGIRRLNGSNRDDIINSHNIEISGTNIISRAIEFLRSKSVKLPPIECNIWKVLPVGSGIGAGSGNGAALLEWASTIYDLILDPAELAKFGADIPFFLSKTKTALATGVGERLKLLDPLTGIYALLAIPNIKISTAEAYRELDESRKRGEAEIVPVSFAIYEALNLYADLEKKRRIGFLPNDFVAVLRKKSDFYDGFFDLCNSTFNNSLAWGLSGSGSSVFCLFTDKHEAIKAQELVSSKLECDCKTFVLE</sequence>
<proteinExistence type="inferred from homology"/>
<evidence type="ECO:0000256" key="8">
    <source>
        <dbReference type="ARBA" id="ARBA00032554"/>
    </source>
</evidence>
<dbReference type="InterPro" id="IPR036554">
    <property type="entry name" value="GHMP_kinase_C_sf"/>
</dbReference>
<comment type="caution">
    <text evidence="9">Lacks conserved residue(s) required for the propagation of feature annotation.</text>
</comment>
<dbReference type="Gene3D" id="3.30.70.890">
    <property type="entry name" value="GHMP kinase, C-terminal domain"/>
    <property type="match status" value="1"/>
</dbReference>
<dbReference type="GO" id="GO:0016114">
    <property type="term" value="P:terpenoid biosynthetic process"/>
    <property type="evidence" value="ECO:0007669"/>
    <property type="project" value="InterPro"/>
</dbReference>
<evidence type="ECO:0000313" key="12">
    <source>
        <dbReference type="EMBL" id="SDX81681.1"/>
    </source>
</evidence>
<evidence type="ECO:0000256" key="2">
    <source>
        <dbReference type="ARBA" id="ARBA00012052"/>
    </source>
</evidence>
<dbReference type="EC" id="2.7.1.148" evidence="2 9"/>
<keyword evidence="5 9" id="KW-0547">Nucleotide-binding</keyword>
<dbReference type="InterPro" id="IPR020568">
    <property type="entry name" value="Ribosomal_Su5_D2-typ_SF"/>
</dbReference>
<organism evidence="12 13">
    <name type="scientific">Acetomicrobium thermoterrenum DSM 13490</name>
    <dbReference type="NCBI Taxonomy" id="1120987"/>
    <lineage>
        <taxon>Bacteria</taxon>
        <taxon>Thermotogati</taxon>
        <taxon>Synergistota</taxon>
        <taxon>Synergistia</taxon>
        <taxon>Synergistales</taxon>
        <taxon>Acetomicrobiaceae</taxon>
        <taxon>Acetomicrobium</taxon>
    </lineage>
</organism>
<dbReference type="GO" id="GO:0050515">
    <property type="term" value="F:4-(cytidine 5'-diphospho)-2-C-methyl-D-erythritol kinase activity"/>
    <property type="evidence" value="ECO:0007669"/>
    <property type="project" value="UniProtKB-UniRule"/>
</dbReference>
<dbReference type="Pfam" id="PF00288">
    <property type="entry name" value="GHMP_kinases_N"/>
    <property type="match status" value="1"/>
</dbReference>
<feature type="active site" evidence="9">
    <location>
        <position position="131"/>
    </location>
</feature>
<dbReference type="PIRSF" id="PIRSF010376">
    <property type="entry name" value="IspE"/>
    <property type="match status" value="1"/>
</dbReference>
<dbReference type="RefSeq" id="WP_091460721.1">
    <property type="nucleotide sequence ID" value="NZ_FNPD01000003.1"/>
</dbReference>
<dbReference type="PANTHER" id="PTHR43527">
    <property type="entry name" value="4-DIPHOSPHOCYTIDYL-2-C-METHYL-D-ERYTHRITOL KINASE, CHLOROPLASTIC"/>
    <property type="match status" value="1"/>
</dbReference>
<evidence type="ECO:0000256" key="9">
    <source>
        <dbReference type="HAMAP-Rule" id="MF_00061"/>
    </source>
</evidence>
<keyword evidence="6 9" id="KW-0418">Kinase</keyword>
<evidence type="ECO:0000313" key="13">
    <source>
        <dbReference type="Proteomes" id="UP000199266"/>
    </source>
</evidence>
<name>A0A1H3ESF9_9BACT</name>
<dbReference type="InterPro" id="IPR014721">
    <property type="entry name" value="Ribsml_uS5_D2-typ_fold_subgr"/>
</dbReference>
<evidence type="ECO:0000259" key="10">
    <source>
        <dbReference type="Pfam" id="PF00288"/>
    </source>
</evidence>
<dbReference type="Gene3D" id="3.30.230.10">
    <property type="match status" value="1"/>
</dbReference>
<evidence type="ECO:0000256" key="7">
    <source>
        <dbReference type="ARBA" id="ARBA00022840"/>
    </source>
</evidence>
<dbReference type="PANTHER" id="PTHR43527:SF2">
    <property type="entry name" value="4-DIPHOSPHOCYTIDYL-2-C-METHYL-D-ERYTHRITOL KINASE, CHLOROPLASTIC"/>
    <property type="match status" value="1"/>
</dbReference>
<dbReference type="SUPFAM" id="SSF55060">
    <property type="entry name" value="GHMP Kinase, C-terminal domain"/>
    <property type="match status" value="1"/>
</dbReference>
<dbReference type="GO" id="GO:0005524">
    <property type="term" value="F:ATP binding"/>
    <property type="evidence" value="ECO:0007669"/>
    <property type="project" value="UniProtKB-UniRule"/>
</dbReference>
<comment type="catalytic activity">
    <reaction evidence="9">
        <text>4-CDP-2-C-methyl-D-erythritol + ATP = 4-CDP-2-C-methyl-D-erythritol 2-phosphate + ADP + H(+)</text>
        <dbReference type="Rhea" id="RHEA:18437"/>
        <dbReference type="ChEBI" id="CHEBI:15378"/>
        <dbReference type="ChEBI" id="CHEBI:30616"/>
        <dbReference type="ChEBI" id="CHEBI:57823"/>
        <dbReference type="ChEBI" id="CHEBI:57919"/>
        <dbReference type="ChEBI" id="CHEBI:456216"/>
        <dbReference type="EC" id="2.7.1.148"/>
    </reaction>
</comment>
<dbReference type="InterPro" id="IPR013750">
    <property type="entry name" value="GHMP_kinase_C_dom"/>
</dbReference>
<accession>A0A1H3ESF9</accession>
<feature type="domain" description="GHMP kinase N-terminal" evidence="10">
    <location>
        <begin position="65"/>
        <end position="132"/>
    </location>
</feature>
<evidence type="ECO:0000256" key="1">
    <source>
        <dbReference type="ARBA" id="ARBA00009684"/>
    </source>
</evidence>
<evidence type="ECO:0000256" key="6">
    <source>
        <dbReference type="ARBA" id="ARBA00022777"/>
    </source>
</evidence>
<keyword evidence="9" id="KW-0414">Isoprene biosynthesis</keyword>
<keyword evidence="7 9" id="KW-0067">ATP-binding</keyword>
<comment type="pathway">
    <text evidence="9">Isoprenoid biosynthesis; isopentenyl diphosphate biosynthesis via DXP pathway; isopentenyl diphosphate from 1-deoxy-D-xylulose 5-phosphate: step 3/6.</text>
</comment>
<evidence type="ECO:0000256" key="5">
    <source>
        <dbReference type="ARBA" id="ARBA00022741"/>
    </source>
</evidence>
<dbReference type="InterPro" id="IPR006204">
    <property type="entry name" value="GHMP_kinase_N_dom"/>
</dbReference>
<feature type="active site" evidence="9">
    <location>
        <position position="9"/>
    </location>
</feature>
<feature type="domain" description="GHMP kinase C-terminal" evidence="11">
    <location>
        <begin position="244"/>
        <end position="277"/>
    </location>
</feature>
<evidence type="ECO:0000256" key="3">
    <source>
        <dbReference type="ARBA" id="ARBA00017473"/>
    </source>
</evidence>
<comment type="function">
    <text evidence="9">Catalyzes the phosphorylation of the position 2 hydroxy group of 4-diphosphocytidyl-2C-methyl-D-erythritol.</text>
</comment>